<evidence type="ECO:0000259" key="3">
    <source>
        <dbReference type="Pfam" id="PF13460"/>
    </source>
</evidence>
<keyword evidence="5" id="KW-1185">Reference proteome</keyword>
<dbReference type="AlphaFoldDB" id="A0A098TNJ9"/>
<reference evidence="4 5" key="1">
    <citation type="journal article" date="2014" name="Mol. Ecol.">
        <title>Evolution of Synechococcus.</title>
        <authorList>
            <person name="Dvorak P."/>
            <person name="Casamatta D."/>
            <person name="Hasler P."/>
            <person name="Poulickova A."/>
            <person name="Ondrej V."/>
            <person name="Sanges R."/>
        </authorList>
    </citation>
    <scope>NUCLEOTIDE SEQUENCE [LARGE SCALE GENOMIC DNA]</scope>
    <source>
        <strain evidence="4 5">CAUP A 1101</strain>
    </source>
</reference>
<name>A0A098TNJ9_9CYAN</name>
<dbReference type="SUPFAM" id="SSF51735">
    <property type="entry name" value="NAD(P)-binding Rossmann-fold domains"/>
    <property type="match status" value="1"/>
</dbReference>
<keyword evidence="1" id="KW-0602">Photosynthesis</keyword>
<evidence type="ECO:0000256" key="2">
    <source>
        <dbReference type="ARBA" id="ARBA00023276"/>
    </source>
</evidence>
<comment type="caution">
    <text evidence="4">The sequence shown here is derived from an EMBL/GenBank/DDBJ whole genome shotgun (WGS) entry which is preliminary data.</text>
</comment>
<protein>
    <submittedName>
        <fullName evidence="4">Oxidoreductase</fullName>
    </submittedName>
</protein>
<evidence type="ECO:0000256" key="1">
    <source>
        <dbReference type="ARBA" id="ARBA00022531"/>
    </source>
</evidence>
<dbReference type="GO" id="GO:0015979">
    <property type="term" value="P:photosynthesis"/>
    <property type="evidence" value="ECO:0007669"/>
    <property type="project" value="UniProtKB-KW"/>
</dbReference>
<dbReference type="PANTHER" id="PTHR47128">
    <property type="match status" value="1"/>
</dbReference>
<dbReference type="InterPro" id="IPR016040">
    <property type="entry name" value="NAD(P)-bd_dom"/>
</dbReference>
<proteinExistence type="predicted"/>
<feature type="domain" description="NAD(P)-binding" evidence="3">
    <location>
        <begin position="6"/>
        <end position="189"/>
    </location>
</feature>
<dbReference type="InterPro" id="IPR044256">
    <property type="entry name" value="HCF244-like"/>
</dbReference>
<evidence type="ECO:0000313" key="4">
    <source>
        <dbReference type="EMBL" id="KGF72413.1"/>
    </source>
</evidence>
<dbReference type="OrthoDB" id="504564at2"/>
<dbReference type="Gene3D" id="3.40.50.720">
    <property type="entry name" value="NAD(P)-binding Rossmann-like Domain"/>
    <property type="match status" value="1"/>
</dbReference>
<accession>A0A098TNJ9</accession>
<dbReference type="RefSeq" id="WP_036533672.1">
    <property type="nucleotide sequence ID" value="NZ_JJML01000026.1"/>
</dbReference>
<dbReference type="CDD" id="cd05243">
    <property type="entry name" value="SDR_a5"/>
    <property type="match status" value="1"/>
</dbReference>
<dbReference type="InterPro" id="IPR036291">
    <property type="entry name" value="NAD(P)-bd_dom_sf"/>
</dbReference>
<organism evidence="4 5">
    <name type="scientific">Neosynechococcus sphagnicola sy1</name>
    <dbReference type="NCBI Taxonomy" id="1497020"/>
    <lineage>
        <taxon>Bacteria</taxon>
        <taxon>Bacillati</taxon>
        <taxon>Cyanobacteriota</taxon>
        <taxon>Cyanophyceae</taxon>
        <taxon>Neosynechococcales</taxon>
        <taxon>Neosynechococcaceae</taxon>
        <taxon>Neosynechococcus</taxon>
    </lineage>
</organism>
<dbReference type="Proteomes" id="UP000030170">
    <property type="component" value="Unassembled WGS sequence"/>
</dbReference>
<sequence length="295" mass="32265">MFLVTGATGGLGRRVIRLLREQSQPVRALVRLTANYAELEHRGAQICIGSLLRSPDLQRACTGIQYVISTHSASEAAEGDVQAIDYQANIDLIDQAKAEGVEHFVFVSALGVDQGYDDAPVFKAKRAVEKYLVSSGLNYTVLRPASFASSLLSVAQQFRQTGVYLLIGNPQHRTSIVSPDDLAQIAIAAPTTQGACNQIFAVGGPEVLHRGEIPKILGRVMQREPMVMQTPLLGFDSIRTVIGLFNPKTHAELGTLRVLLAHEFFCTTNEIEQLQAVFNLQLETLESFLHRSLNP</sequence>
<dbReference type="PANTHER" id="PTHR47128:SF2">
    <property type="entry name" value="PROTEIN HIGH CHLOROPHYLL FLUORESCENCE PHENOTYPE 244, CHLOROPLASTIC"/>
    <property type="match status" value="1"/>
</dbReference>
<dbReference type="STRING" id="1497020.DO97_08445"/>
<evidence type="ECO:0000313" key="5">
    <source>
        <dbReference type="Proteomes" id="UP000030170"/>
    </source>
</evidence>
<gene>
    <name evidence="4" type="ORF">DO97_08445</name>
</gene>
<dbReference type="Pfam" id="PF13460">
    <property type="entry name" value="NAD_binding_10"/>
    <property type="match status" value="1"/>
</dbReference>
<keyword evidence="2" id="KW-0604">Photosystem II</keyword>
<dbReference type="GO" id="GO:0009523">
    <property type="term" value="C:photosystem II"/>
    <property type="evidence" value="ECO:0007669"/>
    <property type="project" value="UniProtKB-KW"/>
</dbReference>
<dbReference type="EMBL" id="JJML01000026">
    <property type="protein sequence ID" value="KGF72413.1"/>
    <property type="molecule type" value="Genomic_DNA"/>
</dbReference>